<gene>
    <name evidence="1" type="ORF">Goari_023678</name>
</gene>
<dbReference type="AlphaFoldDB" id="A0A7J8X3R7"/>
<dbReference type="Proteomes" id="UP000593577">
    <property type="component" value="Unassembled WGS sequence"/>
</dbReference>
<keyword evidence="2" id="KW-1185">Reference proteome</keyword>
<evidence type="ECO:0000313" key="2">
    <source>
        <dbReference type="Proteomes" id="UP000593577"/>
    </source>
</evidence>
<protein>
    <submittedName>
        <fullName evidence="1">Uncharacterized protein</fullName>
    </submittedName>
</protein>
<evidence type="ECO:0000313" key="1">
    <source>
        <dbReference type="EMBL" id="MBA0681908.1"/>
    </source>
</evidence>
<reference evidence="1 2" key="1">
    <citation type="journal article" date="2019" name="Genome Biol. Evol.">
        <title>Insights into the evolution of the New World diploid cottons (Gossypium, subgenus Houzingenia) based on genome sequencing.</title>
        <authorList>
            <person name="Grover C.E."/>
            <person name="Arick M.A. 2nd"/>
            <person name="Thrash A."/>
            <person name="Conover J.L."/>
            <person name="Sanders W.S."/>
            <person name="Peterson D.G."/>
            <person name="Frelichowski J.E."/>
            <person name="Scheffler J.A."/>
            <person name="Scheffler B.E."/>
            <person name="Wendel J.F."/>
        </authorList>
    </citation>
    <scope>NUCLEOTIDE SEQUENCE [LARGE SCALE GENOMIC DNA]</scope>
    <source>
        <strain evidence="1">185</strain>
        <tissue evidence="1">Leaf</tissue>
    </source>
</reference>
<comment type="caution">
    <text evidence="1">The sequence shown here is derived from an EMBL/GenBank/DDBJ whole genome shotgun (WGS) entry which is preliminary data.</text>
</comment>
<dbReference type="EMBL" id="JABFAA010000005">
    <property type="protein sequence ID" value="MBA0681908.1"/>
    <property type="molecule type" value="Genomic_DNA"/>
</dbReference>
<organism evidence="1 2">
    <name type="scientific">Gossypium aridum</name>
    <name type="common">American cotton</name>
    <name type="synonym">Erioxylum aridum</name>
    <dbReference type="NCBI Taxonomy" id="34290"/>
    <lineage>
        <taxon>Eukaryota</taxon>
        <taxon>Viridiplantae</taxon>
        <taxon>Streptophyta</taxon>
        <taxon>Embryophyta</taxon>
        <taxon>Tracheophyta</taxon>
        <taxon>Spermatophyta</taxon>
        <taxon>Magnoliopsida</taxon>
        <taxon>eudicotyledons</taxon>
        <taxon>Gunneridae</taxon>
        <taxon>Pentapetalae</taxon>
        <taxon>rosids</taxon>
        <taxon>malvids</taxon>
        <taxon>Malvales</taxon>
        <taxon>Malvaceae</taxon>
        <taxon>Malvoideae</taxon>
        <taxon>Gossypium</taxon>
    </lineage>
</organism>
<sequence>MISLLILLRTWRKHFSRLKNSLMGVKSSH</sequence>
<name>A0A7J8X3R7_GOSAI</name>
<accession>A0A7J8X3R7</accession>
<proteinExistence type="predicted"/>